<feature type="chain" id="PRO_5008083533" evidence="1">
    <location>
        <begin position="19"/>
        <end position="314"/>
    </location>
</feature>
<dbReference type="EMBL" id="LVCJ01000093">
    <property type="protein sequence ID" value="OAL27666.1"/>
    <property type="molecule type" value="Genomic_DNA"/>
</dbReference>
<dbReference type="GeneID" id="34593136"/>
<dbReference type="Proteomes" id="UP000185904">
    <property type="component" value="Unassembled WGS sequence"/>
</dbReference>
<proteinExistence type="predicted"/>
<name>A0A178CEH2_9EURO</name>
<protein>
    <submittedName>
        <fullName evidence="2">Uncharacterized protein</fullName>
    </submittedName>
</protein>
<dbReference type="AlphaFoldDB" id="A0A178CEH2"/>
<keyword evidence="3" id="KW-1185">Reference proteome</keyword>
<dbReference type="RefSeq" id="XP_022496056.1">
    <property type="nucleotide sequence ID" value="XM_022648008.1"/>
</dbReference>
<evidence type="ECO:0000313" key="2">
    <source>
        <dbReference type="EMBL" id="OAL27666.1"/>
    </source>
</evidence>
<evidence type="ECO:0000256" key="1">
    <source>
        <dbReference type="SAM" id="SignalP"/>
    </source>
</evidence>
<dbReference type="OrthoDB" id="5409186at2759"/>
<reference evidence="2 3" key="1">
    <citation type="submission" date="2016-03" db="EMBL/GenBank/DDBJ databases">
        <title>The draft genome sequence of Fonsecaea nubica causative agent of cutaneous subcutaneous infection in human host.</title>
        <authorList>
            <person name="Costa F."/>
            <person name="Sybren D.H."/>
            <person name="Raittz R.T."/>
            <person name="Weiss V.A."/>
            <person name="Leao A.C."/>
            <person name="Gomes R."/>
            <person name="De Souza E.M."/>
            <person name="Pedrosa F.O."/>
            <person name="Steffens M.B."/>
            <person name="Bombassaro A."/>
            <person name="Tadra-Sfeir M.Z."/>
            <person name="Moreno L.F."/>
            <person name="Najafzadeh M.J."/>
            <person name="Felipe M.S."/>
            <person name="Teixeira M."/>
            <person name="Sun J."/>
            <person name="Xi L."/>
            <person name="Castro M.A."/>
            <person name="Vicente V.A."/>
        </authorList>
    </citation>
    <scope>NUCLEOTIDE SEQUENCE [LARGE SCALE GENOMIC DNA]</scope>
    <source>
        <strain evidence="2 3">CBS 269.64</strain>
    </source>
</reference>
<feature type="signal peptide" evidence="1">
    <location>
        <begin position="1"/>
        <end position="18"/>
    </location>
</feature>
<accession>A0A178CEH2</accession>
<comment type="caution">
    <text evidence="2">The sequence shown here is derived from an EMBL/GenBank/DDBJ whole genome shotgun (WGS) entry which is preliminary data.</text>
</comment>
<organism evidence="2 3">
    <name type="scientific">Fonsecaea nubica</name>
    <dbReference type="NCBI Taxonomy" id="856822"/>
    <lineage>
        <taxon>Eukaryota</taxon>
        <taxon>Fungi</taxon>
        <taxon>Dikarya</taxon>
        <taxon>Ascomycota</taxon>
        <taxon>Pezizomycotina</taxon>
        <taxon>Eurotiomycetes</taxon>
        <taxon>Chaetothyriomycetidae</taxon>
        <taxon>Chaetothyriales</taxon>
        <taxon>Herpotrichiellaceae</taxon>
        <taxon>Fonsecaea</taxon>
    </lineage>
</organism>
<gene>
    <name evidence="2" type="ORF">AYO20_09739</name>
</gene>
<evidence type="ECO:0000313" key="3">
    <source>
        <dbReference type="Proteomes" id="UP000185904"/>
    </source>
</evidence>
<sequence length="314" mass="32032">MLFTKTLAFSSLILLAAAQGDAVFKGLPEDGRTRTPTSTSKLMSRRDLNKRCTGTCEECFGGGYTLCPGSAIYCYLPGDDTYGLDSCDLDSSDDGLFTTNTATAPASTSTSLSGLDDICYQTGATCASCFGSSYLECPDGYHCYDPSDPLYDTCPEESTSSGGGGSSSSTCAEIYGEGNIPCGSDSCYNPDDGESCCAGGCKLLLSRLSLPSGATNVGPLPDYCEDGYTCSSTLGKCSYVGSSSSFGTTTSDLVFTTTPTSALFSSTRSAIATTTSTDSSLETGVSQFSESNGASGFGAAKGLLIAAGVGVLVL</sequence>
<keyword evidence="1" id="KW-0732">Signal</keyword>